<feature type="compositionally biased region" description="Polar residues" evidence="2">
    <location>
        <begin position="987"/>
        <end position="1007"/>
    </location>
</feature>
<dbReference type="EMBL" id="JATAAI010000034">
    <property type="protein sequence ID" value="KAK1735264.1"/>
    <property type="molecule type" value="Genomic_DNA"/>
</dbReference>
<sequence>MAAAIRPPSIPSHLVDIPASQRPGEQDDIERTVSSSVNEEQNIDIKMTSKNEGASGSATKNGHTSVMHKPRAENAISEKEQLISKNDELQQLEIDEEILDGLFDQQNNHNEGEADETLQLHATDQSSEHNATAHENEENNITVPDSFESKVTKITASVPPNSDIVLSLNDQHYKSVMWLHYKELGRNRDSAREAESADQVFQLFQQHMGTGKFYKLSPFGEKIHVSEKVAYDKIIADVRRRLVSYKHWSIGMEGTEKKKSPSAPIARKKRERPIEKKDYAEELIAPTSPRRSTRPRTAPENQPQQNITRTNYGSSGPAENDIVLSLNDERYREVMWKHFRLLGAKTPGDNSREEEIGNRLFQWFKTGLRRGGHFYKKEPRGDEIFKVDDDLALRKIIRDLKRRMESSHKWYNHENATAELEKLLGGSGDVRSDNTQQTNSFVAASNTSSQLTSTVVQNSLADLLDSSHLGKRLPPINTLSTVRAIQTPNELIQTLLLASHKLNELNGTSSKHRKQLRLYELREFSAVCGLNPSMQKDIPSLAELAEYMETTPKSLRKWFRMYKKALTRRFDFKSFGDDRIRDHYDVFYGSDFYQFSKDAEVAIEKFFDDTGKRIMKDYDSGGAEETIEKGTGLDTIYNGDANIFNKTTMSQISGERPFRRAAMRTIEEDIDSRPTSSDGETVFQRHFQRNQARLQSIPGCPFTLCSKVKRIEKGQKIRTICMVDGCEKQAQTKCDGCCTAHYRTLSSVPYEKNAGYDGPVMAESMEYTLEEKIETPASPSSDIGGRKGQEVEEMDMDRLLPGSRIYVEWSGDDTLYKATVKKVMLDRNEPTVKIHYDGKKRHILDTVPLNMVKGFIAGENDRTKASAKRQVDTAPTDGEQNEDGNAHNAEISHLKKKPRLDSPKDDDDAEVAYINFNNAVSEPNVPPQSPLARFSPISRNRDRARSIVLISPISTKPFSSCPTKLQPQQLPTSAFIGIRSAQKSTVAASRTSSNGSYYVSGQVSVGQQKRDVASGQRKHPSRDRDTANQNRAQETTTKQKPLQSKPVVCHCPDCEKGDFTIQGMYAHWGRAHNVGKLPWNRVLYSCPFCNLQRKFNTLAAIESHTNSAHPRCELLTPNAPKQSRSSNSAAAPSNDRSLRDRKALAQPSTFASFETAEVYKPPPPEPLKFKKLEYAQLLPDGRKEYPRDLSKVIEMIEDQCKEQEEAVSTALDQRSKLCKSEAVNEAKELKEERLAYQRGIRERTRMADQERIEKHRYNERHAELIMRYEYENRNKARDREEIQLNRLCSHPIMISSSKMRSGPQNGAVCDDEECQFCKEDSIYREHLLLDNEVPEFKLDFATDEALDLQQKVKVLNPTVRTVTDNDFVIDGDGDDENDASDGETTITTTNGKKRLNNSRRAASTNNRLRTEEEKLLDLQYTKHNFEFIYKYNQGLIRNAWARRKTHEVESQSNQQHKKYSSQFILLCSWRRKVN</sequence>
<feature type="region of interest" description="Disordered" evidence="2">
    <location>
        <begin position="124"/>
        <end position="146"/>
    </location>
</feature>
<feature type="region of interest" description="Disordered" evidence="2">
    <location>
        <begin position="987"/>
        <end position="1042"/>
    </location>
</feature>
<feature type="region of interest" description="Disordered" evidence="2">
    <location>
        <begin position="862"/>
        <end position="907"/>
    </location>
</feature>
<accession>A0AAD8XWM6</accession>
<keyword evidence="4" id="KW-1185">Reference proteome</keyword>
<name>A0AAD8XWM6_9STRA</name>
<feature type="compositionally biased region" description="Acidic residues" evidence="2">
    <location>
        <begin position="1371"/>
        <end position="1381"/>
    </location>
</feature>
<feature type="region of interest" description="Disordered" evidence="2">
    <location>
        <begin position="1"/>
        <end position="65"/>
    </location>
</feature>
<evidence type="ECO:0000313" key="4">
    <source>
        <dbReference type="Proteomes" id="UP001224775"/>
    </source>
</evidence>
<proteinExistence type="predicted"/>
<feature type="coiled-coil region" evidence="1">
    <location>
        <begin position="1193"/>
        <end position="1239"/>
    </location>
</feature>
<feature type="compositionally biased region" description="Polar residues" evidence="2">
    <location>
        <begin position="300"/>
        <end position="314"/>
    </location>
</feature>
<comment type="caution">
    <text evidence="3">The sequence shown here is derived from an EMBL/GenBank/DDBJ whole genome shotgun (WGS) entry which is preliminary data.</text>
</comment>
<dbReference type="Proteomes" id="UP001224775">
    <property type="component" value="Unassembled WGS sequence"/>
</dbReference>
<feature type="compositionally biased region" description="Low complexity" evidence="2">
    <location>
        <begin position="1123"/>
        <end position="1135"/>
    </location>
</feature>
<feature type="region of interest" description="Disordered" evidence="2">
    <location>
        <begin position="1110"/>
        <end position="1140"/>
    </location>
</feature>
<evidence type="ECO:0000313" key="3">
    <source>
        <dbReference type="EMBL" id="KAK1735264.1"/>
    </source>
</evidence>
<feature type="region of interest" description="Disordered" evidence="2">
    <location>
        <begin position="1371"/>
        <end position="1390"/>
    </location>
</feature>
<protein>
    <submittedName>
        <fullName evidence="3">Uncharacterized protein</fullName>
    </submittedName>
</protein>
<evidence type="ECO:0000256" key="2">
    <source>
        <dbReference type="SAM" id="MobiDB-lite"/>
    </source>
</evidence>
<evidence type="ECO:0000256" key="1">
    <source>
        <dbReference type="SAM" id="Coils"/>
    </source>
</evidence>
<reference evidence="3" key="1">
    <citation type="submission" date="2023-06" db="EMBL/GenBank/DDBJ databases">
        <title>Survivors Of The Sea: Transcriptome response of Skeletonema marinoi to long-term dormancy.</title>
        <authorList>
            <person name="Pinder M.I.M."/>
            <person name="Kourtchenko O."/>
            <person name="Robertson E.K."/>
            <person name="Larsson T."/>
            <person name="Maumus F."/>
            <person name="Osuna-Cruz C.M."/>
            <person name="Vancaester E."/>
            <person name="Stenow R."/>
            <person name="Vandepoele K."/>
            <person name="Ploug H."/>
            <person name="Bruchert V."/>
            <person name="Godhe A."/>
            <person name="Topel M."/>
        </authorList>
    </citation>
    <scope>NUCLEOTIDE SEQUENCE</scope>
    <source>
        <strain evidence="3">R05AC</strain>
    </source>
</reference>
<feature type="compositionally biased region" description="Low complexity" evidence="2">
    <location>
        <begin position="285"/>
        <end position="299"/>
    </location>
</feature>
<gene>
    <name evidence="3" type="ORF">QTG54_013878</name>
</gene>
<feature type="compositionally biased region" description="Polar residues" evidence="2">
    <location>
        <begin position="48"/>
        <end position="64"/>
    </location>
</feature>
<feature type="compositionally biased region" description="Polar residues" evidence="2">
    <location>
        <begin position="1027"/>
        <end position="1042"/>
    </location>
</feature>
<organism evidence="3 4">
    <name type="scientific">Skeletonema marinoi</name>
    <dbReference type="NCBI Taxonomy" id="267567"/>
    <lineage>
        <taxon>Eukaryota</taxon>
        <taxon>Sar</taxon>
        <taxon>Stramenopiles</taxon>
        <taxon>Ochrophyta</taxon>
        <taxon>Bacillariophyta</taxon>
        <taxon>Coscinodiscophyceae</taxon>
        <taxon>Thalassiosirophycidae</taxon>
        <taxon>Thalassiosirales</taxon>
        <taxon>Skeletonemataceae</taxon>
        <taxon>Skeletonema</taxon>
        <taxon>Skeletonema marinoi-dohrnii complex</taxon>
    </lineage>
</organism>
<keyword evidence="1" id="KW-0175">Coiled coil</keyword>
<feature type="region of interest" description="Disordered" evidence="2">
    <location>
        <begin position="254"/>
        <end position="319"/>
    </location>
</feature>